<evidence type="ECO:0000313" key="1">
    <source>
        <dbReference type="EMBL" id="KAG9229450.1"/>
    </source>
</evidence>
<reference evidence="1" key="1">
    <citation type="journal article" date="2021" name="IMA Fungus">
        <title>Genomic characterization of three marine fungi, including Emericellopsis atlantica sp. nov. with signatures of a generalist lifestyle and marine biomass degradation.</title>
        <authorList>
            <person name="Hagestad O.C."/>
            <person name="Hou L."/>
            <person name="Andersen J.H."/>
            <person name="Hansen E.H."/>
            <person name="Altermark B."/>
            <person name="Li C."/>
            <person name="Kuhnert E."/>
            <person name="Cox R.J."/>
            <person name="Crous P.W."/>
            <person name="Spatafora J.W."/>
            <person name="Lail K."/>
            <person name="Amirebrahimi M."/>
            <person name="Lipzen A."/>
            <person name="Pangilinan J."/>
            <person name="Andreopoulos W."/>
            <person name="Hayes R.D."/>
            <person name="Ng V."/>
            <person name="Grigoriev I.V."/>
            <person name="Jackson S.A."/>
            <person name="Sutton T.D.S."/>
            <person name="Dobson A.D.W."/>
            <person name="Rama T."/>
        </authorList>
    </citation>
    <scope>NUCLEOTIDE SEQUENCE</scope>
    <source>
        <strain evidence="1">TRa018bII</strain>
    </source>
</reference>
<comment type="caution">
    <text evidence="1">The sequence shown here is derived from an EMBL/GenBank/DDBJ whole genome shotgun (WGS) entry which is preliminary data.</text>
</comment>
<dbReference type="InterPro" id="IPR050977">
    <property type="entry name" value="Fungal_Meroterpenoid_Isomerase"/>
</dbReference>
<dbReference type="AlphaFoldDB" id="A0A9P7Y964"/>
<evidence type="ECO:0008006" key="3">
    <source>
        <dbReference type="Google" id="ProtNLM"/>
    </source>
</evidence>
<dbReference type="EMBL" id="MU251767">
    <property type="protein sequence ID" value="KAG9229450.1"/>
    <property type="molecule type" value="Genomic_DNA"/>
</dbReference>
<sequence length="105" mass="12065">MNTADQHGQGELRHFLSPITPTLMNMKLWQKEDTEAIVDVEARKVVLQARSRADTPVGEYTNDYIFILTLGEDGKIVDEYWEWLGSDYTKAFIGKMRDVVDKAKN</sequence>
<evidence type="ECO:0000313" key="2">
    <source>
        <dbReference type="Proteomes" id="UP000824998"/>
    </source>
</evidence>
<proteinExistence type="predicted"/>
<name>A0A9P7Y964_9HELO</name>
<gene>
    <name evidence="1" type="ORF">BJ875DRAFT_474800</name>
</gene>
<protein>
    <recommendedName>
        <fullName evidence="3">SnoaL-like domain-containing protein</fullName>
    </recommendedName>
</protein>
<organism evidence="1 2">
    <name type="scientific">Amylocarpus encephaloides</name>
    <dbReference type="NCBI Taxonomy" id="45428"/>
    <lineage>
        <taxon>Eukaryota</taxon>
        <taxon>Fungi</taxon>
        <taxon>Dikarya</taxon>
        <taxon>Ascomycota</taxon>
        <taxon>Pezizomycotina</taxon>
        <taxon>Leotiomycetes</taxon>
        <taxon>Helotiales</taxon>
        <taxon>Helotiales incertae sedis</taxon>
        <taxon>Amylocarpus</taxon>
    </lineage>
</organism>
<dbReference type="Proteomes" id="UP000824998">
    <property type="component" value="Unassembled WGS sequence"/>
</dbReference>
<dbReference type="OrthoDB" id="3758478at2759"/>
<dbReference type="PANTHER" id="PTHR39598:SF1">
    <property type="entry name" value="AUSTINOID BIOSYNTHESIS CLUSTERS PROTEIN F-RELATED"/>
    <property type="match status" value="1"/>
</dbReference>
<keyword evidence="2" id="KW-1185">Reference proteome</keyword>
<accession>A0A9P7Y964</accession>
<dbReference type="PANTHER" id="PTHR39598">
    <property type="entry name" value="AUSTINOL SYNTHESIS PROTEIN F-RELATED"/>
    <property type="match status" value="1"/>
</dbReference>